<gene>
    <name evidence="11" type="primary">LOC106464265</name>
</gene>
<dbReference type="Pfam" id="PF07714">
    <property type="entry name" value="PK_Tyr_Ser-Thr"/>
    <property type="match status" value="1"/>
</dbReference>
<evidence type="ECO:0000256" key="2">
    <source>
        <dbReference type="ARBA" id="ARBA00022443"/>
    </source>
</evidence>
<evidence type="ECO:0000256" key="4">
    <source>
        <dbReference type="ARBA" id="ARBA00022741"/>
    </source>
</evidence>
<dbReference type="InterPro" id="IPR011009">
    <property type="entry name" value="Kinase-like_dom_sf"/>
</dbReference>
<evidence type="ECO:0000259" key="9">
    <source>
        <dbReference type="PROSITE" id="PS50011"/>
    </source>
</evidence>
<dbReference type="InterPro" id="IPR000719">
    <property type="entry name" value="Prot_kinase_dom"/>
</dbReference>
<evidence type="ECO:0000256" key="7">
    <source>
        <dbReference type="ARBA" id="ARBA00023137"/>
    </source>
</evidence>
<keyword evidence="4 8" id="KW-0547">Nucleotide-binding</keyword>
<dbReference type="GeneID" id="106464265"/>
<dbReference type="Pfam" id="PF22931">
    <property type="entry name" value="SAM_TNK"/>
    <property type="match status" value="1"/>
</dbReference>
<dbReference type="InterPro" id="IPR049587">
    <property type="entry name" value="TNK-like_SAM"/>
</dbReference>
<keyword evidence="7" id="KW-0829">Tyrosine-protein kinase</keyword>
<reference evidence="11" key="1">
    <citation type="submission" date="2025-08" db="UniProtKB">
        <authorList>
            <consortium name="RefSeq"/>
        </authorList>
    </citation>
    <scope>IDENTIFICATION</scope>
    <source>
        <tissue evidence="11">Muscle</tissue>
    </source>
</reference>
<feature type="domain" description="Protein kinase" evidence="9">
    <location>
        <begin position="121"/>
        <end position="264"/>
    </location>
</feature>
<evidence type="ECO:0000256" key="1">
    <source>
        <dbReference type="ARBA" id="ARBA00011903"/>
    </source>
</evidence>
<dbReference type="CDD" id="cd09539">
    <property type="entry name" value="SAM_TNK-like"/>
    <property type="match status" value="1"/>
</dbReference>
<dbReference type="InterPro" id="IPR001245">
    <property type="entry name" value="Ser-Thr/Tyr_kinase_cat_dom"/>
</dbReference>
<dbReference type="PANTHER" id="PTHR24418">
    <property type="entry name" value="TYROSINE-PROTEIN KINASE"/>
    <property type="match status" value="1"/>
</dbReference>
<accession>A0ABM1BDL9</accession>
<dbReference type="InterPro" id="IPR017441">
    <property type="entry name" value="Protein_kinase_ATP_BS"/>
</dbReference>
<dbReference type="Gene3D" id="1.10.510.10">
    <property type="entry name" value="Transferase(Phosphotransferase) domain 1"/>
    <property type="match status" value="1"/>
</dbReference>
<protein>
    <recommendedName>
        <fullName evidence="1">non-specific protein-tyrosine kinase</fullName>
        <ecNumber evidence="1">2.7.10.2</ecNumber>
    </recommendedName>
</protein>
<proteinExistence type="predicted"/>
<evidence type="ECO:0000256" key="8">
    <source>
        <dbReference type="PROSITE-ProRule" id="PRU10141"/>
    </source>
</evidence>
<dbReference type="PROSITE" id="PS50011">
    <property type="entry name" value="PROTEIN_KINASE_DOM"/>
    <property type="match status" value="1"/>
</dbReference>
<keyword evidence="10" id="KW-1185">Reference proteome</keyword>
<dbReference type="Proteomes" id="UP000694941">
    <property type="component" value="Unplaced"/>
</dbReference>
<organism evidence="10 11">
    <name type="scientific">Limulus polyphemus</name>
    <name type="common">Atlantic horseshoe crab</name>
    <dbReference type="NCBI Taxonomy" id="6850"/>
    <lineage>
        <taxon>Eukaryota</taxon>
        <taxon>Metazoa</taxon>
        <taxon>Ecdysozoa</taxon>
        <taxon>Arthropoda</taxon>
        <taxon>Chelicerata</taxon>
        <taxon>Merostomata</taxon>
        <taxon>Xiphosura</taxon>
        <taxon>Limulidae</taxon>
        <taxon>Limulus</taxon>
    </lineage>
</organism>
<evidence type="ECO:0000256" key="3">
    <source>
        <dbReference type="ARBA" id="ARBA00022679"/>
    </source>
</evidence>
<sequence>MNSRTGSSIHGLYELLVETELVHYYSAIKNELKVTSVNKLRYVQDEELANIGFSKLEQRRLHRYFQKHLPPTYINKIKSKILSKSKEECDRTSTNLSGLNINKISSPISLSTDRVIAIDNIEIIKDIGVGMFGVVKQGIWYNEHDVKIQVAVKCINKKMIRNSSAEFLKEMNIQYTLNNEHIVHLYGVVLDSQHLMMVTELAPQMGLLECLREPVFQQRLPVNTLCDFSLQICDAMKYLESRNLIHQNLGAHNVLIFGKNKVKH</sequence>
<dbReference type="InterPro" id="IPR055175">
    <property type="entry name" value="ACK/TNK-like_SAM"/>
</dbReference>
<keyword evidence="6 8" id="KW-0067">ATP-binding</keyword>
<keyword evidence="2" id="KW-0728">SH3 domain</keyword>
<keyword evidence="3" id="KW-0808">Transferase</keyword>
<dbReference type="RefSeq" id="XP_013779845.2">
    <property type="nucleotide sequence ID" value="XM_013924391.2"/>
</dbReference>
<keyword evidence="5" id="KW-0418">Kinase</keyword>
<evidence type="ECO:0000313" key="11">
    <source>
        <dbReference type="RefSeq" id="XP_013779845.2"/>
    </source>
</evidence>
<feature type="binding site" evidence="8">
    <location>
        <position position="153"/>
    </location>
    <ligand>
        <name>ATP</name>
        <dbReference type="ChEBI" id="CHEBI:30616"/>
    </ligand>
</feature>
<dbReference type="Gene3D" id="3.30.200.20">
    <property type="entry name" value="Phosphorylase Kinase, domain 1"/>
    <property type="match status" value="1"/>
</dbReference>
<evidence type="ECO:0000256" key="5">
    <source>
        <dbReference type="ARBA" id="ARBA00022777"/>
    </source>
</evidence>
<evidence type="ECO:0000313" key="10">
    <source>
        <dbReference type="Proteomes" id="UP000694941"/>
    </source>
</evidence>
<dbReference type="PROSITE" id="PS00107">
    <property type="entry name" value="PROTEIN_KINASE_ATP"/>
    <property type="match status" value="1"/>
</dbReference>
<dbReference type="InterPro" id="IPR050198">
    <property type="entry name" value="Non-receptor_tyrosine_kinases"/>
</dbReference>
<evidence type="ECO:0000256" key="6">
    <source>
        <dbReference type="ARBA" id="ARBA00022840"/>
    </source>
</evidence>
<name>A0ABM1BDL9_LIMPO</name>
<dbReference type="EC" id="2.7.10.2" evidence="1"/>
<dbReference type="SUPFAM" id="SSF56112">
    <property type="entry name" value="Protein kinase-like (PK-like)"/>
    <property type="match status" value="1"/>
</dbReference>